<accession>A0A9P4VLH7</accession>
<evidence type="ECO:0000256" key="3">
    <source>
        <dbReference type="ARBA" id="ARBA00005641"/>
    </source>
</evidence>
<evidence type="ECO:0000256" key="8">
    <source>
        <dbReference type="ARBA" id="ARBA00023295"/>
    </source>
</evidence>
<dbReference type="OrthoDB" id="406631at2759"/>
<comment type="catalytic activity">
    <reaction evidence="1">
        <text>Random hydrolysis of (1-&gt;4)-beta-D-mannosidic linkages in mannans, galactomannans and glucomannans.</text>
        <dbReference type="EC" id="3.2.1.78"/>
    </reaction>
</comment>
<evidence type="ECO:0000256" key="1">
    <source>
        <dbReference type="ARBA" id="ARBA00001678"/>
    </source>
</evidence>
<protein>
    <recommendedName>
        <fullName evidence="4">mannan endo-1,4-beta-mannosidase</fullName>
        <ecNumber evidence="4">3.2.1.78</ecNumber>
    </recommendedName>
</protein>
<evidence type="ECO:0000313" key="10">
    <source>
        <dbReference type="EMBL" id="KAF2834165.1"/>
    </source>
</evidence>
<dbReference type="GO" id="GO:0046355">
    <property type="term" value="P:mannan catabolic process"/>
    <property type="evidence" value="ECO:0007669"/>
    <property type="project" value="UniProtKB-ARBA"/>
</dbReference>
<dbReference type="SUPFAM" id="SSF57180">
    <property type="entry name" value="Cellulose-binding domain"/>
    <property type="match status" value="1"/>
</dbReference>
<evidence type="ECO:0000259" key="9">
    <source>
        <dbReference type="PROSITE" id="PS51164"/>
    </source>
</evidence>
<dbReference type="EMBL" id="MU006127">
    <property type="protein sequence ID" value="KAF2834165.1"/>
    <property type="molecule type" value="Genomic_DNA"/>
</dbReference>
<dbReference type="FunFam" id="3.20.20.80:FF:000076">
    <property type="entry name" value="Mannan endo-1,4-beta-mannosidase A"/>
    <property type="match status" value="1"/>
</dbReference>
<evidence type="ECO:0000256" key="5">
    <source>
        <dbReference type="ARBA" id="ARBA00022525"/>
    </source>
</evidence>
<comment type="caution">
    <text evidence="10">The sequence shown here is derived from an EMBL/GenBank/DDBJ whole genome shotgun (WGS) entry which is preliminary data.</text>
</comment>
<proteinExistence type="inferred from homology"/>
<dbReference type="InterPro" id="IPR017853">
    <property type="entry name" value="GH"/>
</dbReference>
<evidence type="ECO:0000313" key="11">
    <source>
        <dbReference type="Proteomes" id="UP000799429"/>
    </source>
</evidence>
<keyword evidence="8" id="KW-0326">Glycosidase</keyword>
<dbReference type="Pfam" id="PF00734">
    <property type="entry name" value="CBM_1"/>
    <property type="match status" value="1"/>
</dbReference>
<organism evidence="10 11">
    <name type="scientific">Patellaria atrata CBS 101060</name>
    <dbReference type="NCBI Taxonomy" id="1346257"/>
    <lineage>
        <taxon>Eukaryota</taxon>
        <taxon>Fungi</taxon>
        <taxon>Dikarya</taxon>
        <taxon>Ascomycota</taxon>
        <taxon>Pezizomycotina</taxon>
        <taxon>Dothideomycetes</taxon>
        <taxon>Dothideomycetes incertae sedis</taxon>
        <taxon>Patellariales</taxon>
        <taxon>Patellariaceae</taxon>
        <taxon>Patellaria</taxon>
    </lineage>
</organism>
<dbReference type="SMART" id="SM00236">
    <property type="entry name" value="fCBD"/>
    <property type="match status" value="1"/>
</dbReference>
<keyword evidence="11" id="KW-1185">Reference proteome</keyword>
<dbReference type="InterPro" id="IPR001547">
    <property type="entry name" value="Glyco_hydro_5"/>
</dbReference>
<feature type="domain" description="CBM1" evidence="9">
    <location>
        <begin position="15"/>
        <end position="51"/>
    </location>
</feature>
<keyword evidence="5" id="KW-0964">Secreted</keyword>
<reference evidence="10" key="1">
    <citation type="journal article" date="2020" name="Stud. Mycol.">
        <title>101 Dothideomycetes genomes: a test case for predicting lifestyles and emergence of pathogens.</title>
        <authorList>
            <person name="Haridas S."/>
            <person name="Albert R."/>
            <person name="Binder M."/>
            <person name="Bloem J."/>
            <person name="Labutti K."/>
            <person name="Salamov A."/>
            <person name="Andreopoulos B."/>
            <person name="Baker S."/>
            <person name="Barry K."/>
            <person name="Bills G."/>
            <person name="Bluhm B."/>
            <person name="Cannon C."/>
            <person name="Castanera R."/>
            <person name="Culley D."/>
            <person name="Daum C."/>
            <person name="Ezra D."/>
            <person name="Gonzalez J."/>
            <person name="Henrissat B."/>
            <person name="Kuo A."/>
            <person name="Liang C."/>
            <person name="Lipzen A."/>
            <person name="Lutzoni F."/>
            <person name="Magnuson J."/>
            <person name="Mondo S."/>
            <person name="Nolan M."/>
            <person name="Ohm R."/>
            <person name="Pangilinan J."/>
            <person name="Park H.-J."/>
            <person name="Ramirez L."/>
            <person name="Alfaro M."/>
            <person name="Sun H."/>
            <person name="Tritt A."/>
            <person name="Yoshinaga Y."/>
            <person name="Zwiers L.-H."/>
            <person name="Turgeon B."/>
            <person name="Goodwin S."/>
            <person name="Spatafora J."/>
            <person name="Crous P."/>
            <person name="Grigoriev I."/>
        </authorList>
    </citation>
    <scope>NUCLEOTIDE SEQUENCE</scope>
    <source>
        <strain evidence="10">CBS 101060</strain>
    </source>
</reference>
<gene>
    <name evidence="10" type="ORF">M501DRAFT_984628</name>
</gene>
<dbReference type="Pfam" id="PF26410">
    <property type="entry name" value="GH5_mannosidase"/>
    <property type="match status" value="1"/>
</dbReference>
<dbReference type="InterPro" id="IPR000254">
    <property type="entry name" value="CBD"/>
</dbReference>
<evidence type="ECO:0000256" key="7">
    <source>
        <dbReference type="ARBA" id="ARBA00022801"/>
    </source>
</evidence>
<dbReference type="Proteomes" id="UP000799429">
    <property type="component" value="Unassembled WGS sequence"/>
</dbReference>
<keyword evidence="6" id="KW-0732">Signal</keyword>
<dbReference type="InterPro" id="IPR035971">
    <property type="entry name" value="CBD_sf"/>
</dbReference>
<dbReference type="PROSITE" id="PS51164">
    <property type="entry name" value="CBM1_2"/>
    <property type="match status" value="1"/>
</dbReference>
<sequence length="431" mass="47143">MKSLYYITFAAAASAQQLAWAQCGGQGWSGSNSCVSGYTCVSQNDYYFQCVPGEAGKDPTFDTLLATAPATGSTASPPASVADSFSATSGTKFVVDGKTGYFAGTNSYWIAFLMNNADIDLVMDHLKQSGLKILRVWGFNDVTSVPGSNTVWFQSFVSGQSPQINTGANGLQRLDYVVKSAEARGIKLIINFVNYWDDYGGMSAYTRVFGGTKDNWYTNTRAQDAYRNYIKTVVNRYINSPAVFAWELANEPRCKGCATSVLTKWASDTSAYIKSLDSKHMVTLGDEGFGPDPAGDGSYPYQTSEGSDWRENLKIKTLDFGTFHLYPDSWGTNHEWGNRWIKTHGDACRAAGKPCMLEEYGSTPENQHCPVESKWQTTSLNNAGMGADLFWQLGDTLSTGQTHNDGHTKYYGSSDWTCLVTNHIKAIPAPA</sequence>
<dbReference type="AlphaFoldDB" id="A0A9P4VLH7"/>
<dbReference type="PROSITE" id="PS00562">
    <property type="entry name" value="CBM1_1"/>
    <property type="match status" value="1"/>
</dbReference>
<dbReference type="GO" id="GO:0030248">
    <property type="term" value="F:cellulose binding"/>
    <property type="evidence" value="ECO:0007669"/>
    <property type="project" value="InterPro"/>
</dbReference>
<evidence type="ECO:0000256" key="4">
    <source>
        <dbReference type="ARBA" id="ARBA00012706"/>
    </source>
</evidence>
<dbReference type="PANTHER" id="PTHR31451">
    <property type="match status" value="1"/>
</dbReference>
<comment type="similarity">
    <text evidence="3">Belongs to the glycosyl hydrolase 5 (cellulase A) family.</text>
</comment>
<dbReference type="GO" id="GO:0005576">
    <property type="term" value="C:extracellular region"/>
    <property type="evidence" value="ECO:0007669"/>
    <property type="project" value="UniProtKB-SubCell"/>
</dbReference>
<dbReference type="SUPFAM" id="SSF51445">
    <property type="entry name" value="(Trans)glycosidases"/>
    <property type="match status" value="1"/>
</dbReference>
<dbReference type="EC" id="3.2.1.78" evidence="4"/>
<dbReference type="InterPro" id="IPR045053">
    <property type="entry name" value="MAN-like"/>
</dbReference>
<dbReference type="GO" id="GO:0016985">
    <property type="term" value="F:mannan endo-1,4-beta-mannosidase activity"/>
    <property type="evidence" value="ECO:0007669"/>
    <property type="project" value="UniProtKB-EC"/>
</dbReference>
<dbReference type="Gene3D" id="3.20.20.80">
    <property type="entry name" value="Glycosidases"/>
    <property type="match status" value="1"/>
</dbReference>
<evidence type="ECO:0000256" key="6">
    <source>
        <dbReference type="ARBA" id="ARBA00022729"/>
    </source>
</evidence>
<keyword evidence="7 10" id="KW-0378">Hydrolase</keyword>
<comment type="subcellular location">
    <subcellularLocation>
        <location evidence="2">Secreted</location>
    </subcellularLocation>
</comment>
<evidence type="ECO:0000256" key="2">
    <source>
        <dbReference type="ARBA" id="ARBA00004613"/>
    </source>
</evidence>
<dbReference type="PANTHER" id="PTHR31451:SF39">
    <property type="entry name" value="MANNAN ENDO-1,4-BETA-MANNOSIDASE 1"/>
    <property type="match status" value="1"/>
</dbReference>
<name>A0A9P4VLH7_9PEZI</name>